<sequence length="209" mass="22669">MTKALAPATVAIAIDIPSRVQDGSNRTHAAGGTVSIDGGRSYTVYVTRHHVKQSTAWERRGVYYGCELYLNGRKVRETALVAVRELVEKAFRRAVNEMSFQADKDLPAQDVVIAADAVQAELVAKAIETAPGLKTAIRDLRARLVAYAADVQEVDAEGAKFISQATSDLFAAFLKVRTVEERLEAQSVAKPIPASRLTDDELLAELTQG</sequence>
<gene>
    <name evidence="1" type="ORF">SR41_04680</name>
</gene>
<name>A0A0D1MFX0_9SPHN</name>
<proteinExistence type="predicted"/>
<evidence type="ECO:0000313" key="2">
    <source>
        <dbReference type="Proteomes" id="UP000033203"/>
    </source>
</evidence>
<evidence type="ECO:0000313" key="1">
    <source>
        <dbReference type="EMBL" id="KIU29307.1"/>
    </source>
</evidence>
<organism evidence="1 2">
    <name type="scientific">Sphingomonas melonis</name>
    <dbReference type="NCBI Taxonomy" id="152682"/>
    <lineage>
        <taxon>Bacteria</taxon>
        <taxon>Pseudomonadati</taxon>
        <taxon>Pseudomonadota</taxon>
        <taxon>Alphaproteobacteria</taxon>
        <taxon>Sphingomonadales</taxon>
        <taxon>Sphingomonadaceae</taxon>
        <taxon>Sphingomonas</taxon>
    </lineage>
</organism>
<reference evidence="1 2" key="1">
    <citation type="submission" date="2015-01" db="EMBL/GenBank/DDBJ databases">
        <title>Genome of Sphingomonas taxi strain 30a.</title>
        <authorList>
            <person name="Eevers N."/>
            <person name="Van Hamme J."/>
            <person name="Bottos E."/>
            <person name="Weyens N."/>
            <person name="Vangronsveld J."/>
        </authorList>
    </citation>
    <scope>NUCLEOTIDE SEQUENCE [LARGE SCALE GENOMIC DNA]</scope>
    <source>
        <strain evidence="1 2">30a</strain>
    </source>
</reference>
<dbReference type="AlphaFoldDB" id="A0A0D1MFX0"/>
<protein>
    <submittedName>
        <fullName evidence="1">Uncharacterized protein</fullName>
    </submittedName>
</protein>
<comment type="caution">
    <text evidence="1">The sequence shown here is derived from an EMBL/GenBank/DDBJ whole genome shotgun (WGS) entry which is preliminary data.</text>
</comment>
<accession>A0A0D1MFX0</accession>
<dbReference type="PATRIC" id="fig|1549858.7.peg.107"/>
<dbReference type="Proteomes" id="UP000033203">
    <property type="component" value="Unassembled WGS sequence"/>
</dbReference>
<dbReference type="EMBL" id="JXTP01000018">
    <property type="protein sequence ID" value="KIU29307.1"/>
    <property type="molecule type" value="Genomic_DNA"/>
</dbReference>